<dbReference type="GO" id="GO:0000340">
    <property type="term" value="F:RNA 7-methylguanosine cap binding"/>
    <property type="evidence" value="ECO:0007669"/>
    <property type="project" value="TreeGrafter"/>
</dbReference>
<reference evidence="2" key="1">
    <citation type="submission" date="2022-07" db="EMBL/GenBank/DDBJ databases">
        <title>Phylogenomic reconstructions and comparative analyses of Kickxellomycotina fungi.</title>
        <authorList>
            <person name="Reynolds N.K."/>
            <person name="Stajich J.E."/>
            <person name="Barry K."/>
            <person name="Grigoriev I.V."/>
            <person name="Crous P."/>
            <person name="Smith M.E."/>
        </authorList>
    </citation>
    <scope>NUCLEOTIDE SEQUENCE</scope>
    <source>
        <strain evidence="2">IMI 214461</strain>
    </source>
</reference>
<comment type="similarity">
    <text evidence="1">Belongs to the eukaryotic initiation factor 4E family.</text>
</comment>
<dbReference type="Gene3D" id="3.30.760.10">
    <property type="entry name" value="RNA Cap, Translation Initiation Factor Eif4e"/>
    <property type="match status" value="1"/>
</dbReference>
<keyword evidence="1" id="KW-0694">RNA-binding</keyword>
<protein>
    <recommendedName>
        <fullName evidence="4">Eukaryotic translation initiation factor 4E</fullName>
    </recommendedName>
</protein>
<gene>
    <name evidence="2" type="ORF">H4R26_002511</name>
</gene>
<dbReference type="AlphaFoldDB" id="A0A9W8EFK0"/>
<evidence type="ECO:0008006" key="4">
    <source>
        <dbReference type="Google" id="ProtNLM"/>
    </source>
</evidence>
<dbReference type="Proteomes" id="UP001150907">
    <property type="component" value="Unassembled WGS sequence"/>
</dbReference>
<keyword evidence="1" id="KW-0396">Initiation factor</keyword>
<dbReference type="PANTHER" id="PTHR11960:SF18">
    <property type="entry name" value="EUKARYOTIC TRANSLATION INITIATION FACTOR 4E HOMOLOGOUS PROTEIN, ISOFORM B"/>
    <property type="match status" value="1"/>
</dbReference>
<dbReference type="Pfam" id="PF01652">
    <property type="entry name" value="IF4E"/>
    <property type="match status" value="1"/>
</dbReference>
<dbReference type="OrthoDB" id="590761at2759"/>
<dbReference type="GO" id="GO:0003743">
    <property type="term" value="F:translation initiation factor activity"/>
    <property type="evidence" value="ECO:0007669"/>
    <property type="project" value="UniProtKB-KW"/>
</dbReference>
<dbReference type="PANTHER" id="PTHR11960">
    <property type="entry name" value="EUKARYOTIC TRANSLATION INITIATION FACTOR 4E RELATED"/>
    <property type="match status" value="1"/>
</dbReference>
<dbReference type="PROSITE" id="PS00813">
    <property type="entry name" value="IF4E"/>
    <property type="match status" value="1"/>
</dbReference>
<dbReference type="EMBL" id="JANBQF010000154">
    <property type="protein sequence ID" value="KAJ2004441.1"/>
    <property type="molecule type" value="Genomic_DNA"/>
</dbReference>
<dbReference type="InterPro" id="IPR001040">
    <property type="entry name" value="TIF_eIF_4E"/>
</dbReference>
<dbReference type="SUPFAM" id="SSF55418">
    <property type="entry name" value="eIF4e-like"/>
    <property type="match status" value="1"/>
</dbReference>
<proteinExistence type="inferred from homology"/>
<keyword evidence="3" id="KW-1185">Reference proteome</keyword>
<dbReference type="InterPro" id="IPR019770">
    <property type="entry name" value="TIF_eIF_4E_CS"/>
</dbReference>
<sequence length="169" mass="19209">MHRAPGQKIDHYESAMTKIATFGSVESFWSVYSHLKRPDQVSTITDYHLFRAGLRPVWEDPANINGGKWMIRLKKGLAPRMWERLIMATVGDLSALGDQICGLVLSVRNTEDIISLWNKTAADAKTNYLIHNFMKHAMGLPAEAFMEYKAHNDSIRDTSSSYKSTDLYK</sequence>
<accession>A0A9W8EFK0</accession>
<evidence type="ECO:0000313" key="3">
    <source>
        <dbReference type="Proteomes" id="UP001150907"/>
    </source>
</evidence>
<comment type="caution">
    <text evidence="2">The sequence shown here is derived from an EMBL/GenBank/DDBJ whole genome shotgun (WGS) entry which is preliminary data.</text>
</comment>
<keyword evidence="1" id="KW-0648">Protein biosynthesis</keyword>
<dbReference type="InterPro" id="IPR023398">
    <property type="entry name" value="TIF_eIF4e-like"/>
</dbReference>
<dbReference type="GO" id="GO:0016281">
    <property type="term" value="C:eukaryotic translation initiation factor 4F complex"/>
    <property type="evidence" value="ECO:0007669"/>
    <property type="project" value="TreeGrafter"/>
</dbReference>
<evidence type="ECO:0000313" key="2">
    <source>
        <dbReference type="EMBL" id="KAJ2004441.1"/>
    </source>
</evidence>
<organism evidence="2 3">
    <name type="scientific">Coemansia thaxteri</name>
    <dbReference type="NCBI Taxonomy" id="2663907"/>
    <lineage>
        <taxon>Eukaryota</taxon>
        <taxon>Fungi</taxon>
        <taxon>Fungi incertae sedis</taxon>
        <taxon>Zoopagomycota</taxon>
        <taxon>Kickxellomycotina</taxon>
        <taxon>Kickxellomycetes</taxon>
        <taxon>Kickxellales</taxon>
        <taxon>Kickxellaceae</taxon>
        <taxon>Coemansia</taxon>
    </lineage>
</organism>
<evidence type="ECO:0000256" key="1">
    <source>
        <dbReference type="RuleBase" id="RU004374"/>
    </source>
</evidence>
<name>A0A9W8EFK0_9FUNG</name>